<accession>A0ACB8RL75</accession>
<organism evidence="1 2">
    <name type="scientific">Auriscalpium vulgare</name>
    <dbReference type="NCBI Taxonomy" id="40419"/>
    <lineage>
        <taxon>Eukaryota</taxon>
        <taxon>Fungi</taxon>
        <taxon>Dikarya</taxon>
        <taxon>Basidiomycota</taxon>
        <taxon>Agaricomycotina</taxon>
        <taxon>Agaricomycetes</taxon>
        <taxon>Russulales</taxon>
        <taxon>Auriscalpiaceae</taxon>
        <taxon>Auriscalpium</taxon>
    </lineage>
</organism>
<keyword evidence="2" id="KW-1185">Reference proteome</keyword>
<dbReference type="EMBL" id="MU275966">
    <property type="protein sequence ID" value="KAI0044951.1"/>
    <property type="molecule type" value="Genomic_DNA"/>
</dbReference>
<proteinExistence type="predicted"/>
<evidence type="ECO:0000313" key="2">
    <source>
        <dbReference type="Proteomes" id="UP000814033"/>
    </source>
</evidence>
<name>A0ACB8RL75_9AGAM</name>
<gene>
    <name evidence="1" type="ORF">FA95DRAFT_1561667</name>
</gene>
<evidence type="ECO:0000313" key="1">
    <source>
        <dbReference type="EMBL" id="KAI0044951.1"/>
    </source>
</evidence>
<reference evidence="1" key="1">
    <citation type="submission" date="2021-02" db="EMBL/GenBank/DDBJ databases">
        <authorList>
            <consortium name="DOE Joint Genome Institute"/>
            <person name="Ahrendt S."/>
            <person name="Looney B.P."/>
            <person name="Miyauchi S."/>
            <person name="Morin E."/>
            <person name="Drula E."/>
            <person name="Courty P.E."/>
            <person name="Chicoki N."/>
            <person name="Fauchery L."/>
            <person name="Kohler A."/>
            <person name="Kuo A."/>
            <person name="Labutti K."/>
            <person name="Pangilinan J."/>
            <person name="Lipzen A."/>
            <person name="Riley R."/>
            <person name="Andreopoulos W."/>
            <person name="He G."/>
            <person name="Johnson J."/>
            <person name="Barry K.W."/>
            <person name="Grigoriev I.V."/>
            <person name="Nagy L."/>
            <person name="Hibbett D."/>
            <person name="Henrissat B."/>
            <person name="Matheny P.B."/>
            <person name="Labbe J."/>
            <person name="Martin F."/>
        </authorList>
    </citation>
    <scope>NUCLEOTIDE SEQUENCE</scope>
    <source>
        <strain evidence="1">FP105234-sp</strain>
    </source>
</reference>
<protein>
    <submittedName>
        <fullName evidence="1">Uncharacterized protein</fullName>
    </submittedName>
</protein>
<reference evidence="1" key="2">
    <citation type="journal article" date="2022" name="New Phytol.">
        <title>Evolutionary transition to the ectomycorrhizal habit in the genomes of a hyperdiverse lineage of mushroom-forming fungi.</title>
        <authorList>
            <person name="Looney B."/>
            <person name="Miyauchi S."/>
            <person name="Morin E."/>
            <person name="Drula E."/>
            <person name="Courty P.E."/>
            <person name="Kohler A."/>
            <person name="Kuo A."/>
            <person name="LaButti K."/>
            <person name="Pangilinan J."/>
            <person name="Lipzen A."/>
            <person name="Riley R."/>
            <person name="Andreopoulos W."/>
            <person name="He G."/>
            <person name="Johnson J."/>
            <person name="Nolan M."/>
            <person name="Tritt A."/>
            <person name="Barry K.W."/>
            <person name="Grigoriev I.V."/>
            <person name="Nagy L.G."/>
            <person name="Hibbett D."/>
            <person name="Henrissat B."/>
            <person name="Matheny P.B."/>
            <person name="Labbe J."/>
            <person name="Martin F.M."/>
        </authorList>
    </citation>
    <scope>NUCLEOTIDE SEQUENCE</scope>
    <source>
        <strain evidence="1">FP105234-sp</strain>
    </source>
</reference>
<dbReference type="Proteomes" id="UP000814033">
    <property type="component" value="Unassembled WGS sequence"/>
</dbReference>
<comment type="caution">
    <text evidence="1">The sequence shown here is derived from an EMBL/GenBank/DDBJ whole genome shotgun (WGS) entry which is preliminary data.</text>
</comment>
<sequence>MCKMLLFLAAFLTLCLLSSDLQTRVSVGIFAAIIGALLMWCILHYLLTAQDGSRYRTGAWQ</sequence>